<dbReference type="Gene3D" id="3.60.21.10">
    <property type="match status" value="1"/>
</dbReference>
<dbReference type="PANTHER" id="PTHR42850">
    <property type="entry name" value="METALLOPHOSPHOESTERASE"/>
    <property type="match status" value="1"/>
</dbReference>
<dbReference type="OrthoDB" id="10267127at2759"/>
<sequence>MSTGPMTYRDYPHVYPPTRPRPLIEQIPDYRDDLDVSDEEDGFYARDDDFFLPPKFHAALLRTTDRIPRRIKRHCVAYILVFILAIVSWWTYFGPRRAAFREELRLMDTTPTMNYGSHVRPEFKGMIHVMDMDEQHLPKENKRLVFVGDVHGCRDELQRLLEKVAFDHKHDHLVLTGDMIAKGPDSAGVIHLAQKVGASCVRGNWEDKLLLSIAEAQDRKVLIPADANASPDTKIDFVGEATAAHGNAKLRKLAKQFTKGQIDYLRQCPVILRVGTVPTLGNLVTVHAGLVPDTPLEHQDPFHVMNMRSIDLKTRIPSSKHDGTPWEKFWNHRQEKMKEKDRTTVIYGHNRKKGLNVRNYSFGLDTGCVSGGKLTALVVDGEGKTEIVQVECKSEGGYASD</sequence>
<evidence type="ECO:0000256" key="1">
    <source>
        <dbReference type="SAM" id="Phobius"/>
    </source>
</evidence>
<dbReference type="Pfam" id="PF00149">
    <property type="entry name" value="Metallophos"/>
    <property type="match status" value="1"/>
</dbReference>
<dbReference type="SUPFAM" id="SSF56300">
    <property type="entry name" value="Metallo-dependent phosphatases"/>
    <property type="match status" value="1"/>
</dbReference>
<dbReference type="InterPro" id="IPR004843">
    <property type="entry name" value="Calcineurin-like_PHP"/>
</dbReference>
<gene>
    <name evidence="3" type="ORF">yc1106_05206</name>
</gene>
<dbReference type="EMBL" id="CP089276">
    <property type="protein sequence ID" value="USP77932.1"/>
    <property type="molecule type" value="Genomic_DNA"/>
</dbReference>
<keyword evidence="4" id="KW-1185">Reference proteome</keyword>
<protein>
    <recommendedName>
        <fullName evidence="2">Calcineurin-like phosphoesterase domain-containing protein</fullName>
    </recommendedName>
</protein>
<keyword evidence="1" id="KW-0812">Transmembrane</keyword>
<dbReference type="GO" id="GO:0000298">
    <property type="term" value="F:endopolyphosphatase activity"/>
    <property type="evidence" value="ECO:0007669"/>
    <property type="project" value="TreeGrafter"/>
</dbReference>
<accession>A0A9Q9DSP3</accession>
<dbReference type="InterPro" id="IPR050126">
    <property type="entry name" value="Ap4A_hydrolase"/>
</dbReference>
<dbReference type="VEuPathDB" id="FungiDB:yc1106_05206"/>
<reference evidence="3" key="1">
    <citation type="submission" date="2021-12" db="EMBL/GenBank/DDBJ databases">
        <title>Curvularia clavata genome.</title>
        <authorList>
            <person name="Cao Y."/>
        </authorList>
    </citation>
    <scope>NUCLEOTIDE SEQUENCE</scope>
    <source>
        <strain evidence="3">Yc1106</strain>
    </source>
</reference>
<feature type="domain" description="Calcineurin-like phosphoesterase" evidence="2">
    <location>
        <begin position="143"/>
        <end position="352"/>
    </location>
</feature>
<dbReference type="AlphaFoldDB" id="A0A9Q9DSP3"/>
<proteinExistence type="predicted"/>
<dbReference type="GO" id="GO:0006798">
    <property type="term" value="P:polyphosphate catabolic process"/>
    <property type="evidence" value="ECO:0007669"/>
    <property type="project" value="TreeGrafter"/>
</dbReference>
<organism evidence="3 4">
    <name type="scientific">Curvularia clavata</name>
    <dbReference type="NCBI Taxonomy" id="95742"/>
    <lineage>
        <taxon>Eukaryota</taxon>
        <taxon>Fungi</taxon>
        <taxon>Dikarya</taxon>
        <taxon>Ascomycota</taxon>
        <taxon>Pezizomycotina</taxon>
        <taxon>Dothideomycetes</taxon>
        <taxon>Pleosporomycetidae</taxon>
        <taxon>Pleosporales</taxon>
        <taxon>Pleosporineae</taxon>
        <taxon>Pleosporaceae</taxon>
        <taxon>Curvularia</taxon>
    </lineage>
</organism>
<evidence type="ECO:0000259" key="2">
    <source>
        <dbReference type="Pfam" id="PF00149"/>
    </source>
</evidence>
<evidence type="ECO:0000313" key="4">
    <source>
        <dbReference type="Proteomes" id="UP001056012"/>
    </source>
</evidence>
<keyword evidence="1" id="KW-1133">Transmembrane helix</keyword>
<dbReference type="InterPro" id="IPR029052">
    <property type="entry name" value="Metallo-depent_PP-like"/>
</dbReference>
<dbReference type="PANTHER" id="PTHR42850:SF4">
    <property type="entry name" value="ZINC-DEPENDENT ENDOPOLYPHOSPHATASE"/>
    <property type="match status" value="1"/>
</dbReference>
<dbReference type="GO" id="GO:0016791">
    <property type="term" value="F:phosphatase activity"/>
    <property type="evidence" value="ECO:0007669"/>
    <property type="project" value="TreeGrafter"/>
</dbReference>
<dbReference type="CDD" id="cd00144">
    <property type="entry name" value="MPP_PPP_family"/>
    <property type="match status" value="1"/>
</dbReference>
<dbReference type="GO" id="GO:0005737">
    <property type="term" value="C:cytoplasm"/>
    <property type="evidence" value="ECO:0007669"/>
    <property type="project" value="TreeGrafter"/>
</dbReference>
<keyword evidence="1" id="KW-0472">Membrane</keyword>
<evidence type="ECO:0000313" key="3">
    <source>
        <dbReference type="EMBL" id="USP77932.1"/>
    </source>
</evidence>
<feature type="transmembrane region" description="Helical" evidence="1">
    <location>
        <begin position="75"/>
        <end position="93"/>
    </location>
</feature>
<name>A0A9Q9DSP3_CURCL</name>
<dbReference type="Proteomes" id="UP001056012">
    <property type="component" value="Chromosome 3"/>
</dbReference>